<evidence type="ECO:0000313" key="3">
    <source>
        <dbReference type="Proteomes" id="UP000489600"/>
    </source>
</evidence>
<organism evidence="2 3">
    <name type="scientific">Arabis nemorensis</name>
    <dbReference type="NCBI Taxonomy" id="586526"/>
    <lineage>
        <taxon>Eukaryota</taxon>
        <taxon>Viridiplantae</taxon>
        <taxon>Streptophyta</taxon>
        <taxon>Embryophyta</taxon>
        <taxon>Tracheophyta</taxon>
        <taxon>Spermatophyta</taxon>
        <taxon>Magnoliopsida</taxon>
        <taxon>eudicotyledons</taxon>
        <taxon>Gunneridae</taxon>
        <taxon>Pentapetalae</taxon>
        <taxon>rosids</taxon>
        <taxon>malvids</taxon>
        <taxon>Brassicales</taxon>
        <taxon>Brassicaceae</taxon>
        <taxon>Arabideae</taxon>
        <taxon>Arabis</taxon>
    </lineage>
</organism>
<proteinExistence type="predicted"/>
<protein>
    <submittedName>
        <fullName evidence="2">Uncharacterized protein</fullName>
    </submittedName>
</protein>
<dbReference type="AlphaFoldDB" id="A0A565CA15"/>
<feature type="region of interest" description="Disordered" evidence="1">
    <location>
        <begin position="1"/>
        <end position="20"/>
    </location>
</feature>
<dbReference type="EMBL" id="CABITT030000007">
    <property type="protein sequence ID" value="VVB10409.1"/>
    <property type="molecule type" value="Genomic_DNA"/>
</dbReference>
<name>A0A565CA15_9BRAS</name>
<feature type="region of interest" description="Disordered" evidence="1">
    <location>
        <begin position="117"/>
        <end position="138"/>
    </location>
</feature>
<accession>A0A565CA15</accession>
<evidence type="ECO:0000256" key="1">
    <source>
        <dbReference type="SAM" id="MobiDB-lite"/>
    </source>
</evidence>
<comment type="caution">
    <text evidence="2">The sequence shown here is derived from an EMBL/GenBank/DDBJ whole genome shotgun (WGS) entry which is preliminary data.</text>
</comment>
<gene>
    <name evidence="2" type="ORF">ANE_LOCUS20853</name>
</gene>
<sequence>MKKKKKSTKKKCKASKKKKNVSIKKVNVVPEVNAEVENALLAAVKKAREFLLAERLMLRLARKCSYEDVISGLGVSLKAMVKDMLLPNPLAVAAAARSKAEAKAERKKKKLAIAVKHAQNSAKNTGMKVSKLDSDSDS</sequence>
<dbReference type="Proteomes" id="UP000489600">
    <property type="component" value="Unassembled WGS sequence"/>
</dbReference>
<evidence type="ECO:0000313" key="2">
    <source>
        <dbReference type="EMBL" id="VVB10409.1"/>
    </source>
</evidence>
<reference evidence="2" key="1">
    <citation type="submission" date="2019-07" db="EMBL/GenBank/DDBJ databases">
        <authorList>
            <person name="Dittberner H."/>
        </authorList>
    </citation>
    <scope>NUCLEOTIDE SEQUENCE [LARGE SCALE GENOMIC DNA]</scope>
</reference>
<keyword evidence="3" id="KW-1185">Reference proteome</keyword>